<feature type="compositionally biased region" description="Low complexity" evidence="1">
    <location>
        <begin position="13"/>
        <end position="30"/>
    </location>
</feature>
<evidence type="ECO:0000256" key="1">
    <source>
        <dbReference type="SAM" id="MobiDB-lite"/>
    </source>
</evidence>
<dbReference type="AlphaFoldDB" id="A0A0G4EVL7"/>
<proteinExistence type="predicted"/>
<feature type="compositionally biased region" description="Basic and acidic residues" evidence="1">
    <location>
        <begin position="515"/>
        <end position="527"/>
    </location>
</feature>
<protein>
    <submittedName>
        <fullName evidence="2">Uncharacterized protein</fullName>
    </submittedName>
</protein>
<accession>A0A0G4EVL7</accession>
<dbReference type="InterPro" id="IPR036412">
    <property type="entry name" value="HAD-like_sf"/>
</dbReference>
<name>A0A0G4EVL7_VITBC</name>
<dbReference type="Proteomes" id="UP000041254">
    <property type="component" value="Unassembled WGS sequence"/>
</dbReference>
<feature type="compositionally biased region" description="Pro residues" evidence="1">
    <location>
        <begin position="1"/>
        <end position="12"/>
    </location>
</feature>
<reference evidence="2 3" key="1">
    <citation type="submission" date="2014-11" db="EMBL/GenBank/DDBJ databases">
        <authorList>
            <person name="Zhu J."/>
            <person name="Qi W."/>
            <person name="Song R."/>
        </authorList>
    </citation>
    <scope>NUCLEOTIDE SEQUENCE [LARGE SCALE GENOMIC DNA]</scope>
</reference>
<dbReference type="PANTHER" id="PTHR38899:SF1">
    <property type="entry name" value="PROTEIN KINASE"/>
    <property type="match status" value="1"/>
</dbReference>
<feature type="region of interest" description="Disordered" evidence="1">
    <location>
        <begin position="580"/>
        <end position="608"/>
    </location>
</feature>
<evidence type="ECO:0000313" key="2">
    <source>
        <dbReference type="EMBL" id="CEM02686.1"/>
    </source>
</evidence>
<organism evidence="2 3">
    <name type="scientific">Vitrella brassicaformis (strain CCMP3155)</name>
    <dbReference type="NCBI Taxonomy" id="1169540"/>
    <lineage>
        <taxon>Eukaryota</taxon>
        <taxon>Sar</taxon>
        <taxon>Alveolata</taxon>
        <taxon>Colpodellida</taxon>
        <taxon>Vitrellaceae</taxon>
        <taxon>Vitrella</taxon>
    </lineage>
</organism>
<dbReference type="PANTHER" id="PTHR38899">
    <property type="entry name" value="DOMAIN OOKINETE PROTEIN, PUTATIVE-RELATED"/>
    <property type="match status" value="1"/>
</dbReference>
<dbReference type="EMBL" id="CDMY01000333">
    <property type="protein sequence ID" value="CEM02686.1"/>
    <property type="molecule type" value="Genomic_DNA"/>
</dbReference>
<gene>
    <name evidence="2" type="ORF">Vbra_13723</name>
</gene>
<feature type="compositionally biased region" description="Basic and acidic residues" evidence="1">
    <location>
        <begin position="40"/>
        <end position="50"/>
    </location>
</feature>
<feature type="compositionally biased region" description="Pro residues" evidence="1">
    <location>
        <begin position="321"/>
        <end position="331"/>
    </location>
</feature>
<keyword evidence="3" id="KW-1185">Reference proteome</keyword>
<feature type="region of interest" description="Disordered" evidence="1">
    <location>
        <begin position="1"/>
        <end position="68"/>
    </location>
</feature>
<dbReference type="OrthoDB" id="437141at2759"/>
<sequence length="608" mass="66308">MEGPPRPSPSLAPPQTAVAASFDASGASGDRTPPRPTRRASHEKNGDVMHHSAPARQSCSGVGGRRGNAKQQWHLPTWHTHDCPDDKRNLIFFDWDDTLCHTAALRGMVGRGSDDPQLVRRLDEVASRLLRVAVSEGKVMIVTSANVGWVETKAIEHFPQLTKLIDQHQIEILSATERFPDPKFAYTKKAMMVAEELQMYPKGRFDTVIAIGDDNQEMEAVKHVTTYFDYIRGRTVKLMPLPTTRLLVTELERLEPMFLDVINSTQRSHWDMEAILAEDPSNAALLSEYYRTTHERVYASLPPTPARHPLPDTDETDRHPLPSPSPPPPATPAHEIAAMGVPSPPPPVASRPSRLDRVVELADADRGGGPPVGAKVRPINANTDLTARDGGGGIRHTMAGAVKGKGEGGPYPLQRHRTAGFVPEGPSGAAVREGLVMPPPPPTAVSGRKQRDKKDGGQPVSAAPPTPSASIGRPPRPSGVRHKSRPSRVAHPAVRDLVTPQKRPSSAAHLADSSEDSKKQKSQDQTERGPVPMDISLPTPPLFHEGPAAASPTAMRFDFLRKGEGDRLWERRRLSVRASLETVRRGSGGQRRKNMSVERDRRRATGAA</sequence>
<dbReference type="VEuPathDB" id="CryptoDB:Vbra_13723"/>
<feature type="region of interest" description="Disordered" evidence="1">
    <location>
        <begin position="423"/>
        <end position="537"/>
    </location>
</feature>
<dbReference type="InParanoid" id="A0A0G4EVL7"/>
<feature type="region of interest" description="Disordered" evidence="1">
    <location>
        <begin position="300"/>
        <end position="355"/>
    </location>
</feature>
<dbReference type="SUPFAM" id="SSF56784">
    <property type="entry name" value="HAD-like"/>
    <property type="match status" value="1"/>
</dbReference>
<evidence type="ECO:0000313" key="3">
    <source>
        <dbReference type="Proteomes" id="UP000041254"/>
    </source>
</evidence>
<feature type="compositionally biased region" description="Basic residues" evidence="1">
    <location>
        <begin position="479"/>
        <end position="488"/>
    </location>
</feature>
<feature type="compositionally biased region" description="Basic and acidic residues" evidence="1">
    <location>
        <begin position="595"/>
        <end position="608"/>
    </location>
</feature>